<dbReference type="STRING" id="215637.A0A4P9ZVS1"/>
<keyword evidence="3" id="KW-0732">Signal</keyword>
<feature type="compositionally biased region" description="Polar residues" evidence="2">
    <location>
        <begin position="725"/>
        <end position="734"/>
    </location>
</feature>
<feature type="compositionally biased region" description="Low complexity" evidence="2">
    <location>
        <begin position="91"/>
        <end position="100"/>
    </location>
</feature>
<dbReference type="InterPro" id="IPR008265">
    <property type="entry name" value="Lipase_GDSL_AS"/>
</dbReference>
<gene>
    <name evidence="4" type="ORF">BJ085DRAFT_30419</name>
</gene>
<feature type="signal peptide" evidence="3">
    <location>
        <begin position="1"/>
        <end position="24"/>
    </location>
</feature>
<feature type="compositionally biased region" description="Basic and acidic residues" evidence="2">
    <location>
        <begin position="504"/>
        <end position="513"/>
    </location>
</feature>
<dbReference type="PANTHER" id="PTHR45648:SF22">
    <property type="entry name" value="GDSL LIPASE_ACYLHYDROLASE FAMILY PROTEIN (AFU_ORTHOLOGUE AFUA_4G14700)"/>
    <property type="match status" value="1"/>
</dbReference>
<dbReference type="GO" id="GO:0006629">
    <property type="term" value="P:lipid metabolic process"/>
    <property type="evidence" value="ECO:0007669"/>
    <property type="project" value="InterPro"/>
</dbReference>
<organism evidence="4 5">
    <name type="scientific">Dimargaris cristalligena</name>
    <dbReference type="NCBI Taxonomy" id="215637"/>
    <lineage>
        <taxon>Eukaryota</taxon>
        <taxon>Fungi</taxon>
        <taxon>Fungi incertae sedis</taxon>
        <taxon>Zoopagomycota</taxon>
        <taxon>Kickxellomycotina</taxon>
        <taxon>Dimargaritomycetes</taxon>
        <taxon>Dimargaritales</taxon>
        <taxon>Dimargaritaceae</taxon>
        <taxon>Dimargaris</taxon>
    </lineage>
</organism>
<dbReference type="PROSITE" id="PS01098">
    <property type="entry name" value="LIPASE_GDSL_SER"/>
    <property type="match status" value="1"/>
</dbReference>
<feature type="region of interest" description="Disordered" evidence="2">
    <location>
        <begin position="709"/>
        <end position="734"/>
    </location>
</feature>
<evidence type="ECO:0000313" key="4">
    <source>
        <dbReference type="EMBL" id="RKP37041.1"/>
    </source>
</evidence>
<feature type="chain" id="PRO_5020417612" description="SGNH hydrolase-type esterase domain-containing protein" evidence="3">
    <location>
        <begin position="25"/>
        <end position="734"/>
    </location>
</feature>
<dbReference type="InterPro" id="IPR001087">
    <property type="entry name" value="GDSL"/>
</dbReference>
<dbReference type="EMBL" id="ML002552">
    <property type="protein sequence ID" value="RKP37041.1"/>
    <property type="molecule type" value="Genomic_DNA"/>
</dbReference>
<accession>A0A4P9ZVS1</accession>
<feature type="compositionally biased region" description="Acidic residues" evidence="2">
    <location>
        <begin position="478"/>
        <end position="489"/>
    </location>
</feature>
<proteinExistence type="predicted"/>
<reference evidence="5" key="1">
    <citation type="journal article" date="2018" name="Nat. Microbiol.">
        <title>Leveraging single-cell genomics to expand the fungal tree of life.</title>
        <authorList>
            <person name="Ahrendt S.R."/>
            <person name="Quandt C.A."/>
            <person name="Ciobanu D."/>
            <person name="Clum A."/>
            <person name="Salamov A."/>
            <person name="Andreopoulos B."/>
            <person name="Cheng J.F."/>
            <person name="Woyke T."/>
            <person name="Pelin A."/>
            <person name="Henrissat B."/>
            <person name="Reynolds N.K."/>
            <person name="Benny G.L."/>
            <person name="Smith M.E."/>
            <person name="James T.Y."/>
            <person name="Grigoriev I.V."/>
        </authorList>
    </citation>
    <scope>NUCLEOTIDE SEQUENCE [LARGE SCALE GENOMIC DNA]</scope>
    <source>
        <strain evidence="5">RSA 468</strain>
    </source>
</reference>
<keyword evidence="1" id="KW-0378">Hydrolase</keyword>
<dbReference type="AlphaFoldDB" id="A0A4P9ZVS1"/>
<evidence type="ECO:0000313" key="5">
    <source>
        <dbReference type="Proteomes" id="UP000268162"/>
    </source>
</evidence>
<keyword evidence="5" id="KW-1185">Reference proteome</keyword>
<feature type="region of interest" description="Disordered" evidence="2">
    <location>
        <begin position="116"/>
        <end position="176"/>
    </location>
</feature>
<name>A0A4P9ZVS1_9FUNG</name>
<dbReference type="Pfam" id="PF00657">
    <property type="entry name" value="Lipase_GDSL"/>
    <property type="match status" value="1"/>
</dbReference>
<dbReference type="GO" id="GO:0016298">
    <property type="term" value="F:lipase activity"/>
    <property type="evidence" value="ECO:0007669"/>
    <property type="project" value="InterPro"/>
</dbReference>
<feature type="compositionally biased region" description="Polar residues" evidence="2">
    <location>
        <begin position="60"/>
        <end position="82"/>
    </location>
</feature>
<dbReference type="SUPFAM" id="SSF52266">
    <property type="entry name" value="SGNH hydrolase"/>
    <property type="match status" value="1"/>
</dbReference>
<sequence>MASNCRFYSFVFLALYATCPSVLSREANNPHVLAAPGSSHMPYSNSEYDTIQNKRGRNQANTYMTNLGGPSQSVASSTTSRDSQSDKRRASSAFSSTSSASSGFKKLVDSAGQQFKSILGKKRPRSDMESDTSSIRSSDDEEREIKPIKRPRFSFTKKKTPPTTPLTTPPLSHQSSVRTLLGKVSNRSMSSAYASTLVAPSSQDKPLPPIYDPKVTYDHIVVFGDSLSDTGRHYYESDKFWPNKAYYTSPKVPGAIPVYGRFTNGPNWVDTLREDMPNMRIESYAWGGATSGRMGAASRNKVRGQIRESRNTVDQVNHFIASTPRSEIQKAIAILWIGSNDLLHSAKREGENPLNFGNILRQTLQNLQVMVEMLAKAGCDNIVVLGIPQFKHLPAMSIRKALFKQKVHKKLSNPPPQYLSSVPVPIPAPVPALVPAPATVAVAVAAPVPAQVQASAPARRIRVDSGVSFGESNKANGDDDNNDDVDDSDYTLNDASARAGDNIPKMKEAEPAKETINLGQDDDETTPLLAAHRLTRTDSQMSSSALSETESTKAANRMWAIVKPMIQKSGDFLGKVLANLTINAGFNGLTSLVTNAIGKYNDNVQMWVTLVREEQTQKRLNGDPFFRLTYVDINAKYESMTQDARVKNGPCLVSSDKNESPDGQMGGTLKLCSDPENRFFFDTVHPMSWVHRELAKFVEMRMRDDGVTHNIIPTPGSKPVDDDTFSISSGSFMD</sequence>
<evidence type="ECO:0000256" key="3">
    <source>
        <dbReference type="SAM" id="SignalP"/>
    </source>
</evidence>
<dbReference type="InterPro" id="IPR036514">
    <property type="entry name" value="SGNH_hydro_sf"/>
</dbReference>
<protein>
    <recommendedName>
        <fullName evidence="6">SGNH hydrolase-type esterase domain-containing protein</fullName>
    </recommendedName>
</protein>
<dbReference type="Gene3D" id="3.40.50.1110">
    <property type="entry name" value="SGNH hydrolase"/>
    <property type="match status" value="2"/>
</dbReference>
<feature type="region of interest" description="Disordered" evidence="2">
    <location>
        <begin position="60"/>
        <end position="100"/>
    </location>
</feature>
<feature type="compositionally biased region" description="Basic residues" evidence="2">
    <location>
        <begin position="148"/>
        <end position="160"/>
    </location>
</feature>
<evidence type="ECO:0000256" key="1">
    <source>
        <dbReference type="ARBA" id="ARBA00022801"/>
    </source>
</evidence>
<evidence type="ECO:0008006" key="6">
    <source>
        <dbReference type="Google" id="ProtNLM"/>
    </source>
</evidence>
<dbReference type="Proteomes" id="UP000268162">
    <property type="component" value="Unassembled WGS sequence"/>
</dbReference>
<feature type="region of interest" description="Disordered" evidence="2">
    <location>
        <begin position="467"/>
        <end position="524"/>
    </location>
</feature>
<dbReference type="InterPro" id="IPR051058">
    <property type="entry name" value="GDSL_Est/Lipase"/>
</dbReference>
<evidence type="ECO:0000256" key="2">
    <source>
        <dbReference type="SAM" id="MobiDB-lite"/>
    </source>
</evidence>
<dbReference type="PANTHER" id="PTHR45648">
    <property type="entry name" value="GDSL LIPASE/ACYLHYDROLASE FAMILY PROTEIN (AFU_ORTHOLOGUE AFUA_4G14700)"/>
    <property type="match status" value="1"/>
</dbReference>